<keyword evidence="2" id="KW-1185">Reference proteome</keyword>
<evidence type="ECO:0000313" key="1">
    <source>
        <dbReference type="EMBL" id="TDZ51869.1"/>
    </source>
</evidence>
<sequence>MEAGTSTVNSTEQLDQLTVAILALQPTPREKRWSSVSLCIIDAVWSIGVHYGVVEKIVAKMNNRFDIDPLLVDASAPITTDPFPLERLLEISEPELTNTQRTSTRSGILKADAVLRYAKVFIDHGIHTLPQAIDLLEQPKRLNDLDRALKEIPGEGDFGIRRGCLWMNIGDDQLIKPDRMVLHWIERHVDAITPNGARQLIGDLAS</sequence>
<gene>
    <name evidence="1" type="ORF">CCUG63697_00339</name>
</gene>
<proteinExistence type="predicted"/>
<dbReference type="EMBL" id="PECC01000026">
    <property type="protein sequence ID" value="TDZ51869.1"/>
    <property type="molecule type" value="Genomic_DNA"/>
</dbReference>
<protein>
    <submittedName>
        <fullName evidence="1">Uncharacterized protein</fullName>
    </submittedName>
</protein>
<organism evidence="1 2">
    <name type="scientific">Mycobacteroides franklinii</name>
    <dbReference type="NCBI Taxonomy" id="948102"/>
    <lineage>
        <taxon>Bacteria</taxon>
        <taxon>Bacillati</taxon>
        <taxon>Actinomycetota</taxon>
        <taxon>Actinomycetes</taxon>
        <taxon>Mycobacteriales</taxon>
        <taxon>Mycobacteriaceae</taxon>
        <taxon>Mycobacteroides</taxon>
    </lineage>
</organism>
<name>A0A4R8RBD6_9MYCO</name>
<dbReference type="AlphaFoldDB" id="A0A4R8RBD6"/>
<dbReference type="RefSeq" id="WP_134047816.1">
    <property type="nucleotide sequence ID" value="NZ_PECB01000003.1"/>
</dbReference>
<reference evidence="1 2" key="1">
    <citation type="journal article" date="2019" name="Sci. Rep.">
        <title>Extended insight into the Mycobacterium chelonae-abscessus complex through whole genome sequencing of Mycobacterium salmoniphilum outbreak and Mycobacterium salmoniphilum-like strains.</title>
        <authorList>
            <person name="Behra P.R.K."/>
            <person name="Das S."/>
            <person name="Pettersson B.M.F."/>
            <person name="Shirreff L."/>
            <person name="DuCote T."/>
            <person name="Jacobsson K.G."/>
            <person name="Ennis D.G."/>
            <person name="Kirsebom L.A."/>
        </authorList>
    </citation>
    <scope>NUCLEOTIDE SEQUENCE [LARGE SCALE GENOMIC DNA]</scope>
    <source>
        <strain evidence="1 2">CCUG 63697</strain>
    </source>
</reference>
<dbReference type="Proteomes" id="UP000295165">
    <property type="component" value="Unassembled WGS sequence"/>
</dbReference>
<accession>A0A4R8RBD6</accession>
<evidence type="ECO:0000313" key="2">
    <source>
        <dbReference type="Proteomes" id="UP000295165"/>
    </source>
</evidence>
<comment type="caution">
    <text evidence="1">The sequence shown here is derived from an EMBL/GenBank/DDBJ whole genome shotgun (WGS) entry which is preliminary data.</text>
</comment>